<dbReference type="SUPFAM" id="SSF54427">
    <property type="entry name" value="NTF2-like"/>
    <property type="match status" value="1"/>
</dbReference>
<dbReference type="RefSeq" id="XP_043047555.1">
    <property type="nucleotide sequence ID" value="XM_043193368.1"/>
</dbReference>
<evidence type="ECO:0000256" key="2">
    <source>
        <dbReference type="SAM" id="MobiDB-lite"/>
    </source>
</evidence>
<dbReference type="GO" id="GO:1990904">
    <property type="term" value="C:ribonucleoprotein complex"/>
    <property type="evidence" value="ECO:0007669"/>
    <property type="project" value="TreeGrafter"/>
</dbReference>
<feature type="domain" description="NTF2" evidence="3">
    <location>
        <begin position="19"/>
        <end position="156"/>
    </location>
</feature>
<dbReference type="GO" id="GO:0016579">
    <property type="term" value="P:protein deubiquitination"/>
    <property type="evidence" value="ECO:0007669"/>
    <property type="project" value="TreeGrafter"/>
</dbReference>
<dbReference type="InterPro" id="IPR002075">
    <property type="entry name" value="NTF2_dom"/>
</dbReference>
<dbReference type="Proteomes" id="UP000790833">
    <property type="component" value="Unassembled WGS sequence"/>
</dbReference>
<evidence type="ECO:0000256" key="1">
    <source>
        <dbReference type="ARBA" id="ARBA00022884"/>
    </source>
</evidence>
<dbReference type="GO" id="GO:0034517">
    <property type="term" value="P:ribophagy"/>
    <property type="evidence" value="ECO:0007669"/>
    <property type="project" value="TreeGrafter"/>
</dbReference>
<dbReference type="GO" id="GO:0005829">
    <property type="term" value="C:cytosol"/>
    <property type="evidence" value="ECO:0007669"/>
    <property type="project" value="TreeGrafter"/>
</dbReference>
<sequence>MTTSPSEIEELQIDRATSVGWLFVQSYYDMYNKNYENFHMFYHVDGSLSHSEFPEAEEEGDGDKKASDSVKTVLKATGKEGIKARFLQDGSLKLKNNSIVVTSADFQVSLKKNILIVVSGEWSRNGSPYWQFNQTFLLTPGRKANSYDVANDVLKFVDFKEFDDDKEVVKAMAETTTAKEEKEKEDESEKELEKPKKSEVMVPETTKKVESESQDEPKKERKETEPSTVSVPSTSDTTETTATTSETTGSETTGSETTATSETTSGDTTATTGTSTSETTPTTTTKSDPKQPISWAALASRAAEKEGAAPAVAKTTKTNSATPVAVGAPTATKKTTTPETTIADKKGNGKDDWFPIYIRGIKNLDENVVKNYLVDNFGSVLLFKPLVNIALCDFATEEGQRRALEAGKATIDGITFDLEKRESKRDNNNGGGINGAPFSSNGKKGGKDLKDKQQQQQLGDNVKRTKNDKKNPKKRPGVKHPEAF</sequence>
<feature type="compositionally biased region" description="Basic and acidic residues" evidence="2">
    <location>
        <begin position="177"/>
        <end position="225"/>
    </location>
</feature>
<feature type="compositionally biased region" description="Low complexity" evidence="2">
    <location>
        <begin position="226"/>
        <end position="285"/>
    </location>
</feature>
<reference evidence="4" key="1">
    <citation type="submission" date="2021-03" db="EMBL/GenBank/DDBJ databases">
        <authorList>
            <person name="Palmer J.M."/>
        </authorList>
    </citation>
    <scope>NUCLEOTIDE SEQUENCE</scope>
    <source>
        <strain evidence="4">ARV_011</strain>
    </source>
</reference>
<evidence type="ECO:0000313" key="5">
    <source>
        <dbReference type="Proteomes" id="UP000790833"/>
    </source>
</evidence>
<dbReference type="OrthoDB" id="339151at2759"/>
<dbReference type="EMBL" id="JAHMUF010000021">
    <property type="protein sequence ID" value="KAG7192004.1"/>
    <property type="molecule type" value="Genomic_DNA"/>
</dbReference>
<feature type="region of interest" description="Disordered" evidence="2">
    <location>
        <begin position="174"/>
        <end position="292"/>
    </location>
</feature>
<dbReference type="Pfam" id="PF02136">
    <property type="entry name" value="NTF2"/>
    <property type="match status" value="1"/>
</dbReference>
<keyword evidence="5" id="KW-1185">Reference proteome</keyword>
<feature type="region of interest" description="Disordered" evidence="2">
    <location>
        <begin position="421"/>
        <end position="484"/>
    </location>
</feature>
<comment type="caution">
    <text evidence="4">The sequence shown here is derived from an EMBL/GenBank/DDBJ whole genome shotgun (WGS) entry which is preliminary data.</text>
</comment>
<dbReference type="InterPro" id="IPR039539">
    <property type="entry name" value="Ras_GTPase_bind_prot"/>
</dbReference>
<evidence type="ECO:0000313" key="4">
    <source>
        <dbReference type="EMBL" id="KAG7192004.1"/>
    </source>
</evidence>
<dbReference type="InterPro" id="IPR018222">
    <property type="entry name" value="Nuclear_transport_factor_2_euk"/>
</dbReference>
<dbReference type="GO" id="GO:1990861">
    <property type="term" value="C:Ubp3-Bre5 deubiquitination complex"/>
    <property type="evidence" value="ECO:0007669"/>
    <property type="project" value="TreeGrafter"/>
</dbReference>
<dbReference type="InterPro" id="IPR032710">
    <property type="entry name" value="NTF2-like_dom_sf"/>
</dbReference>
<dbReference type="Gene3D" id="3.10.450.50">
    <property type="match status" value="1"/>
</dbReference>
<dbReference type="PROSITE" id="PS50177">
    <property type="entry name" value="NTF2_DOMAIN"/>
    <property type="match status" value="1"/>
</dbReference>
<dbReference type="GeneID" id="66115986"/>
<accession>A0A9P7V604</accession>
<feature type="compositionally biased region" description="Basic and acidic residues" evidence="2">
    <location>
        <begin position="461"/>
        <end position="470"/>
    </location>
</feature>
<keyword evidence="1" id="KW-0694">RNA-binding</keyword>
<evidence type="ECO:0000259" key="3">
    <source>
        <dbReference type="PROSITE" id="PS50177"/>
    </source>
</evidence>
<gene>
    <name evidence="4" type="ORF">KQ657_002612</name>
</gene>
<organism evidence="4 5">
    <name type="scientific">Scheffersomyces spartinae</name>
    <dbReference type="NCBI Taxonomy" id="45513"/>
    <lineage>
        <taxon>Eukaryota</taxon>
        <taxon>Fungi</taxon>
        <taxon>Dikarya</taxon>
        <taxon>Ascomycota</taxon>
        <taxon>Saccharomycotina</taxon>
        <taxon>Pichiomycetes</taxon>
        <taxon>Debaryomycetaceae</taxon>
        <taxon>Scheffersomyces</taxon>
    </lineage>
</organism>
<dbReference type="AlphaFoldDB" id="A0A9P7V604"/>
<proteinExistence type="predicted"/>
<name>A0A9P7V604_9ASCO</name>
<dbReference type="GO" id="GO:0003729">
    <property type="term" value="F:mRNA binding"/>
    <property type="evidence" value="ECO:0007669"/>
    <property type="project" value="TreeGrafter"/>
</dbReference>
<protein>
    <recommendedName>
        <fullName evidence="3">NTF2 domain-containing protein</fullName>
    </recommendedName>
</protein>
<dbReference type="CDD" id="cd00780">
    <property type="entry name" value="NTF2"/>
    <property type="match status" value="1"/>
</dbReference>
<dbReference type="PANTHER" id="PTHR10693:SF20">
    <property type="entry name" value="AT27578P"/>
    <property type="match status" value="1"/>
</dbReference>
<dbReference type="PANTHER" id="PTHR10693">
    <property type="entry name" value="RAS GTPASE-ACTIVATING PROTEIN-BINDING PROTEIN"/>
    <property type="match status" value="1"/>
</dbReference>